<dbReference type="GO" id="GO:0031267">
    <property type="term" value="F:small GTPase binding"/>
    <property type="evidence" value="ECO:0007669"/>
    <property type="project" value="InterPro"/>
</dbReference>
<dbReference type="Pfam" id="PF03810">
    <property type="entry name" value="IBN_N"/>
    <property type="match status" value="1"/>
</dbReference>
<dbReference type="InterPro" id="IPR016024">
    <property type="entry name" value="ARM-type_fold"/>
</dbReference>
<dbReference type="PROSITE" id="PS50166">
    <property type="entry name" value="IMPORTIN_B_NT"/>
    <property type="match status" value="1"/>
</dbReference>
<feature type="domain" description="Importin N-terminal" evidence="6">
    <location>
        <begin position="38"/>
        <end position="110"/>
    </location>
</feature>
<dbReference type="InterPro" id="IPR011989">
    <property type="entry name" value="ARM-like"/>
</dbReference>
<evidence type="ECO:0000313" key="8">
    <source>
        <dbReference type="Proteomes" id="UP000070133"/>
    </source>
</evidence>
<feature type="region of interest" description="Disordered" evidence="5">
    <location>
        <begin position="972"/>
        <end position="995"/>
    </location>
</feature>
<evidence type="ECO:0000256" key="5">
    <source>
        <dbReference type="SAM" id="MobiDB-lite"/>
    </source>
</evidence>
<dbReference type="GO" id="GO:0005635">
    <property type="term" value="C:nuclear envelope"/>
    <property type="evidence" value="ECO:0007669"/>
    <property type="project" value="TreeGrafter"/>
</dbReference>
<name>A0A139GWT8_9PEZI</name>
<comment type="caution">
    <text evidence="7">The sequence shown here is derived from an EMBL/GenBank/DDBJ whole genome shotgun (WGS) entry which is preliminary data.</text>
</comment>
<dbReference type="GO" id="GO:0005829">
    <property type="term" value="C:cytosol"/>
    <property type="evidence" value="ECO:0007669"/>
    <property type="project" value="TreeGrafter"/>
</dbReference>
<keyword evidence="4" id="KW-0539">Nucleus</keyword>
<dbReference type="OrthoDB" id="361693at2759"/>
<evidence type="ECO:0000259" key="6">
    <source>
        <dbReference type="PROSITE" id="PS50166"/>
    </source>
</evidence>
<dbReference type="EMBL" id="LFZN01000271">
    <property type="protein sequence ID" value="KXS94663.1"/>
    <property type="molecule type" value="Genomic_DNA"/>
</dbReference>
<keyword evidence="3" id="KW-0813">Transport</keyword>
<dbReference type="FunFam" id="1.25.10.10:FF:000362">
    <property type="entry name" value="Importin 11, putative"/>
    <property type="match status" value="1"/>
</dbReference>
<protein>
    <recommendedName>
        <fullName evidence="6">Importin N-terminal domain-containing protein</fullName>
    </recommendedName>
</protein>
<sequence length="1277" mass="142159">MPSFSIEVPGEANPLTEAEIVHTLQSAASSDPIQIQSGTKQLVQWEKTPLFYRHLQSAYLSSHLPIEVRYLAIIQLKNGIDKYWRKTALNAVPKDDKDIVRGRLVESVVQESDTRLALQAALVVAKIARYEFPNDWPDAISGFVRILQSNATPLQSARSLLALLHIVKELSTGRLQRTRQYLQAATPEIVAVVGNAYAHIVAQWRKTLNADSMHQSLLAIKLLRRLFISGYEHPNRDSDVTSFWNLSLEHVSTFLPLLNDRTLSADSARLIGRHALQLSKMHHEMARDHPAAFALLPNSLQLTLSYWGLIKDFGSAFGSKESIVSAAGDSRIGSDGDASDEKPFMEKISLKGMLILRACVKMVHNPANTFKYRSPEDKEEKNRAKETIKQTLLIDPFVREVMEILVTNFFVFRASDLKEWLEEPEEWEKREEGDGEDWEFSVRSCSEKLFLDLAINYKEIIVEPLLNVFYSVANPENGNVLFKDSVYTAIGLSASVLSQHLDFDTFIRDVLVQEVQNTSAGFNILRRRIAILLGQWISVKVSHESRPIVYQIFQHLLNGEDPVNDQVVRVTAGRQLANIANDWEFQVEQFLPYAQTILTQLMTLIGEVELTETKMALLNTISVIVERLDRHVTPFAERIVNLLPGLWEQSGEEHLMKQAILTILARLVTAMKSESLPLHPMVLPIIKGAVEPGSETQIYLMDEALDLWSNVLQQTPDGSASRELLDLVQYLSPIYELGSENLRTGLMIAKSYVLAAPQHMLSAPVRTDMFRALALLLRPPSVDLVGLVCGLIETMLRMAQRPEVASVLPLGQFSDASAMIIYDLANVTSTDAGNFGLLQKLLEGLHSAWSAHRTTGPNRKDAQIKGILETDYFAVLSRAILASLDGFLYSCQKASGDVFGGAALEDTMKWLLEEWSSHVEDVGDPSRKKLMCLAMTKLLETNQPFILLQLQSLMSMWTDVIVELREDEADTSGDSLVYNDNGPNTEWGPESPEDARTRAMTASDEVHTIKVPEFVKHHLRQAITAAGGYEKFQGQWLVNVDQDVVKAFAKLGIIVLQTCFSSCITRRLLPRDNHCNTMINIGQLLAYAVGALTAGVVAVERDETQLLHKRSGEEVNLASLTYDNMLLRAPSCSLGNSSVCLKSAINDTINTFFAAPPHATDNIRVATSVVDDLIVTFHWVTFDEADKAFAAFDQNAGRLENLIEIATKFALLNSSSEFCLDLFASGGLLNHGVVTISTDGSVDGASKSRVEDRLLPPYADCGLGRMYHDGNVLVQKL</sequence>
<dbReference type="InterPro" id="IPR058669">
    <property type="entry name" value="TPR_IPO7/11-like"/>
</dbReference>
<comment type="subcellular location">
    <subcellularLocation>
        <location evidence="1">Nucleus</location>
    </subcellularLocation>
</comment>
<proteinExistence type="inferred from homology"/>
<dbReference type="PANTHER" id="PTHR10997:SF7">
    <property type="entry name" value="IMPORTIN-11"/>
    <property type="match status" value="1"/>
</dbReference>
<dbReference type="Gene3D" id="1.25.10.10">
    <property type="entry name" value="Leucine-rich Repeat Variant"/>
    <property type="match status" value="1"/>
</dbReference>
<keyword evidence="8" id="KW-1185">Reference proteome</keyword>
<evidence type="ECO:0000313" key="7">
    <source>
        <dbReference type="EMBL" id="KXS94663.1"/>
    </source>
</evidence>
<gene>
    <name evidence="7" type="ORF">AC578_5562</name>
</gene>
<dbReference type="Pfam" id="PF25758">
    <property type="entry name" value="TPR_IPO11"/>
    <property type="match status" value="1"/>
</dbReference>
<evidence type="ECO:0000256" key="2">
    <source>
        <dbReference type="ARBA" id="ARBA00007991"/>
    </source>
</evidence>
<dbReference type="PANTHER" id="PTHR10997">
    <property type="entry name" value="IMPORTIN-7, 8, 11"/>
    <property type="match status" value="1"/>
</dbReference>
<organism evidence="7 8">
    <name type="scientific">Pseudocercospora eumusae</name>
    <dbReference type="NCBI Taxonomy" id="321146"/>
    <lineage>
        <taxon>Eukaryota</taxon>
        <taxon>Fungi</taxon>
        <taxon>Dikarya</taxon>
        <taxon>Ascomycota</taxon>
        <taxon>Pezizomycotina</taxon>
        <taxon>Dothideomycetes</taxon>
        <taxon>Dothideomycetidae</taxon>
        <taxon>Mycosphaerellales</taxon>
        <taxon>Mycosphaerellaceae</taxon>
        <taxon>Pseudocercospora</taxon>
    </lineage>
</organism>
<dbReference type="Proteomes" id="UP000070133">
    <property type="component" value="Unassembled WGS sequence"/>
</dbReference>
<comment type="similarity">
    <text evidence="2">Belongs to the importin beta family.</text>
</comment>
<evidence type="ECO:0000256" key="3">
    <source>
        <dbReference type="ARBA" id="ARBA00022448"/>
    </source>
</evidence>
<reference evidence="7 8" key="1">
    <citation type="submission" date="2015-07" db="EMBL/GenBank/DDBJ databases">
        <title>Comparative genomics of the Sigatoka disease complex on banana suggests a link between parallel evolutionary changes in Pseudocercospora fijiensis and Pseudocercospora eumusae and increased virulence on the banana host.</title>
        <authorList>
            <person name="Chang T.-C."/>
            <person name="Salvucci A."/>
            <person name="Crous P.W."/>
            <person name="Stergiopoulos I."/>
        </authorList>
    </citation>
    <scope>NUCLEOTIDE SEQUENCE [LARGE SCALE GENOMIC DNA]</scope>
    <source>
        <strain evidence="7 8">CBS 114824</strain>
    </source>
</reference>
<evidence type="ECO:0000256" key="1">
    <source>
        <dbReference type="ARBA" id="ARBA00004123"/>
    </source>
</evidence>
<dbReference type="GO" id="GO:0006606">
    <property type="term" value="P:protein import into nucleus"/>
    <property type="evidence" value="ECO:0007669"/>
    <property type="project" value="TreeGrafter"/>
</dbReference>
<dbReference type="SMART" id="SM00913">
    <property type="entry name" value="IBN_N"/>
    <property type="match status" value="1"/>
</dbReference>
<accession>A0A139GWT8</accession>
<dbReference type="InterPro" id="IPR001494">
    <property type="entry name" value="Importin-beta_N"/>
</dbReference>
<dbReference type="AlphaFoldDB" id="A0A139GWT8"/>
<dbReference type="SUPFAM" id="SSF48371">
    <property type="entry name" value="ARM repeat"/>
    <property type="match status" value="1"/>
</dbReference>
<dbReference type="STRING" id="321146.A0A139GWT8"/>
<evidence type="ECO:0000256" key="4">
    <source>
        <dbReference type="ARBA" id="ARBA00023242"/>
    </source>
</evidence>